<dbReference type="SUPFAM" id="SSF50129">
    <property type="entry name" value="GroES-like"/>
    <property type="match status" value="1"/>
</dbReference>
<feature type="domain" description="Alcohol dehydrogenase-like N-terminal" evidence="8">
    <location>
        <begin position="24"/>
        <end position="131"/>
    </location>
</feature>
<keyword evidence="3" id="KW-0479">Metal-binding</keyword>
<dbReference type="Pfam" id="PF08240">
    <property type="entry name" value="ADH_N"/>
    <property type="match status" value="1"/>
</dbReference>
<dbReference type="EMBL" id="NMVO01000004">
    <property type="protein sequence ID" value="OYO16241.1"/>
    <property type="molecule type" value="Genomic_DNA"/>
</dbReference>
<dbReference type="InterPro" id="IPR013149">
    <property type="entry name" value="ADH-like_C"/>
</dbReference>
<evidence type="ECO:0000256" key="5">
    <source>
        <dbReference type="ARBA" id="ARBA00023002"/>
    </source>
</evidence>
<dbReference type="PANTHER" id="PTHR43161:SF9">
    <property type="entry name" value="SORBITOL DEHYDROGENASE"/>
    <property type="match status" value="1"/>
</dbReference>
<evidence type="ECO:0000256" key="4">
    <source>
        <dbReference type="ARBA" id="ARBA00022833"/>
    </source>
</evidence>
<reference evidence="9 10" key="1">
    <citation type="submission" date="2017-07" db="EMBL/GenBank/DDBJ databases">
        <title>Draft whole genome sequences of clinical Proprionibacteriaceae strains.</title>
        <authorList>
            <person name="Bernier A.-M."/>
            <person name="Bernard K."/>
            <person name="Domingo M.-C."/>
        </authorList>
    </citation>
    <scope>NUCLEOTIDE SEQUENCE [LARGE SCALE GENOMIC DNA]</scope>
    <source>
        <strain evidence="9 10">NML 030167</strain>
    </source>
</reference>
<evidence type="ECO:0000313" key="9">
    <source>
        <dbReference type="EMBL" id="OYO16241.1"/>
    </source>
</evidence>
<dbReference type="AlphaFoldDB" id="A0A255GKZ0"/>
<protein>
    <submittedName>
        <fullName evidence="9">Alcohol dehydrogenase</fullName>
    </submittedName>
</protein>
<keyword evidence="5" id="KW-0560">Oxidoreductase</keyword>
<proteinExistence type="inferred from homology"/>
<dbReference type="Gene3D" id="3.90.180.10">
    <property type="entry name" value="Medium-chain alcohol dehydrogenases, catalytic domain"/>
    <property type="match status" value="1"/>
</dbReference>
<dbReference type="Gene3D" id="3.40.50.720">
    <property type="entry name" value="NAD(P)-binding Rossmann-like Domain"/>
    <property type="match status" value="1"/>
</dbReference>
<evidence type="ECO:0000256" key="6">
    <source>
        <dbReference type="SAM" id="MobiDB-lite"/>
    </source>
</evidence>
<keyword evidence="10" id="KW-1185">Reference proteome</keyword>
<dbReference type="Proteomes" id="UP000215896">
    <property type="component" value="Unassembled WGS sequence"/>
</dbReference>
<dbReference type="Pfam" id="PF00107">
    <property type="entry name" value="ADH_zinc_N"/>
    <property type="match status" value="1"/>
</dbReference>
<dbReference type="OrthoDB" id="9797931at2"/>
<dbReference type="GO" id="GO:0046872">
    <property type="term" value="F:metal ion binding"/>
    <property type="evidence" value="ECO:0007669"/>
    <property type="project" value="UniProtKB-KW"/>
</dbReference>
<evidence type="ECO:0000256" key="2">
    <source>
        <dbReference type="ARBA" id="ARBA00008072"/>
    </source>
</evidence>
<evidence type="ECO:0000313" key="10">
    <source>
        <dbReference type="Proteomes" id="UP000215896"/>
    </source>
</evidence>
<dbReference type="InterPro" id="IPR036291">
    <property type="entry name" value="NAD(P)-bd_dom_sf"/>
</dbReference>
<dbReference type="InterPro" id="IPR011032">
    <property type="entry name" value="GroES-like_sf"/>
</dbReference>
<comment type="cofactor">
    <cofactor evidence="1">
        <name>Zn(2+)</name>
        <dbReference type="ChEBI" id="CHEBI:29105"/>
    </cofactor>
</comment>
<sequence length="328" mass="34934">MRAAQLHAPGDLRLTEEPAPESRPGWTRIAVGAVGLCGSDLHWYAEGGIGDARLDQPVVPGHEMGGVALDGPYAGQVVAIDPSIPCDRCEHCREGNPNLCEHQDFAGHGGFDGGLQEELLWPTDRLHPMPEGIDPVAASVLEPLGVAIHAWDLGHVRLADRVAVVGCGPIGLLLVQLAVSLGAREVWAVEPLAHRRAAAERYGADRVLTPDQAREQPPASCEVVFEVHGGPEAVELSMQLARGGGRVALVGIPDEDRTTFTASLARRKGLTLVCVRRMKDVYARAVTAVQRGHVDLDSLVSDRFPLADAAAGFDFAARRAGLKTVIEI</sequence>
<dbReference type="SUPFAM" id="SSF51735">
    <property type="entry name" value="NAD(P)-binding Rossmann-fold domains"/>
    <property type="match status" value="1"/>
</dbReference>
<evidence type="ECO:0000256" key="1">
    <source>
        <dbReference type="ARBA" id="ARBA00001947"/>
    </source>
</evidence>
<dbReference type="GO" id="GO:0016491">
    <property type="term" value="F:oxidoreductase activity"/>
    <property type="evidence" value="ECO:0007669"/>
    <property type="project" value="UniProtKB-KW"/>
</dbReference>
<organism evidence="9 10">
    <name type="scientific">Enemella evansiae</name>
    <dbReference type="NCBI Taxonomy" id="2016499"/>
    <lineage>
        <taxon>Bacteria</taxon>
        <taxon>Bacillati</taxon>
        <taxon>Actinomycetota</taxon>
        <taxon>Actinomycetes</taxon>
        <taxon>Propionibacteriales</taxon>
        <taxon>Propionibacteriaceae</taxon>
        <taxon>Enemella</taxon>
    </lineage>
</organism>
<evidence type="ECO:0000256" key="3">
    <source>
        <dbReference type="ARBA" id="ARBA00022723"/>
    </source>
</evidence>
<comment type="caution">
    <text evidence="9">The sequence shown here is derived from an EMBL/GenBank/DDBJ whole genome shotgun (WGS) entry which is preliminary data.</text>
</comment>
<feature type="domain" description="Alcohol dehydrogenase-like C-terminal" evidence="7">
    <location>
        <begin position="169"/>
        <end position="286"/>
    </location>
</feature>
<feature type="region of interest" description="Disordered" evidence="6">
    <location>
        <begin position="1"/>
        <end position="24"/>
    </location>
</feature>
<name>A0A255GKZ0_9ACTN</name>
<keyword evidence="4" id="KW-0862">Zinc</keyword>
<gene>
    <name evidence="9" type="ORF">CGZ94_04660</name>
</gene>
<evidence type="ECO:0000259" key="7">
    <source>
        <dbReference type="Pfam" id="PF00107"/>
    </source>
</evidence>
<accession>A0A255GKZ0</accession>
<dbReference type="RefSeq" id="WP_094404914.1">
    <property type="nucleotide sequence ID" value="NZ_NMVO01000004.1"/>
</dbReference>
<comment type="similarity">
    <text evidence="2">Belongs to the zinc-containing alcohol dehydrogenase family.</text>
</comment>
<dbReference type="PANTHER" id="PTHR43161">
    <property type="entry name" value="SORBITOL DEHYDROGENASE"/>
    <property type="match status" value="1"/>
</dbReference>
<evidence type="ECO:0000259" key="8">
    <source>
        <dbReference type="Pfam" id="PF08240"/>
    </source>
</evidence>
<dbReference type="InterPro" id="IPR013154">
    <property type="entry name" value="ADH-like_N"/>
</dbReference>